<dbReference type="AlphaFoldDB" id="A0A1V2R0N7"/>
<evidence type="ECO:0000313" key="3">
    <source>
        <dbReference type="Proteomes" id="UP000189286"/>
    </source>
</evidence>
<reference evidence="3" key="2">
    <citation type="submission" date="2016-11" db="EMBL/GenBank/DDBJ databases">
        <authorList>
            <person name="Panda P."/>
            <person name="Visnovsky S."/>
            <person name="Pitman A."/>
        </authorList>
    </citation>
    <scope>NUCLEOTIDE SEQUENCE [LARGE SCALE GENOMIC DNA]</scope>
    <source>
        <strain evidence="3">ICMP 9972</strain>
    </source>
</reference>
<evidence type="ECO:0000313" key="4">
    <source>
        <dbReference type="Proteomes" id="UP001617689"/>
    </source>
</evidence>
<dbReference type="Proteomes" id="UP001617689">
    <property type="component" value="Unassembled WGS sequence"/>
</dbReference>
<gene>
    <name evidence="1" type="ORF">ACIPUP_16860</name>
    <name evidence="2" type="ORF">BSK71_15715</name>
</gene>
<organism evidence="2 3">
    <name type="scientific">Pectobacterium actinidiae</name>
    <dbReference type="NCBI Taxonomy" id="1507808"/>
    <lineage>
        <taxon>Bacteria</taxon>
        <taxon>Pseudomonadati</taxon>
        <taxon>Pseudomonadota</taxon>
        <taxon>Gammaproteobacteria</taxon>
        <taxon>Enterobacterales</taxon>
        <taxon>Pectobacteriaceae</taxon>
        <taxon>Pectobacterium</taxon>
    </lineage>
</organism>
<reference evidence="2" key="1">
    <citation type="submission" date="2016-11" db="EMBL/GenBank/DDBJ databases">
        <authorList>
            <person name="Jaros S."/>
            <person name="Januszkiewicz K."/>
            <person name="Wedrychowicz H."/>
        </authorList>
    </citation>
    <scope>NUCLEOTIDE SEQUENCE [LARGE SCALE GENOMIC DNA]</scope>
    <source>
        <strain evidence="2">ICMP 9972</strain>
    </source>
</reference>
<reference evidence="1 4" key="3">
    <citation type="submission" date="2024-10" db="EMBL/GenBank/DDBJ databases">
        <authorList>
            <person name="Lu C.-H."/>
        </authorList>
    </citation>
    <scope>NUCLEOTIDE SEQUENCE [LARGE SCALE GENOMIC DNA]</scope>
    <source>
        <strain evidence="1 4">22ZTDG03-2</strain>
    </source>
</reference>
<dbReference type="InterPro" id="IPR029044">
    <property type="entry name" value="Nucleotide-diphossugar_trans"/>
</dbReference>
<dbReference type="EC" id="2.4.-.-" evidence="1"/>
<keyword evidence="1" id="KW-0328">Glycosyltransferase</keyword>
<accession>A0A1V2R0N7</accession>
<sequence>MLINAIVVIYNSALMESQTIKAIFNSNQKDIKLNIIIWNNGPNLLKKEDIDNYISECKTRKISTIIYQDIRNISLSKIYNLIIEKEPFDFFAILDQDTKISTDFFSNILENKEYELICPAIYLENNNNQLDSPVYSNSLEIIPSGDFNANNMLTCGSGIAISHSLCEKVINKYGFMFDEAYAFYLADHSFLFNLNDFNFIKGKCVGKIHHNLSGYGVNYKKMKETAKLEHGLALILRRVHKQKKTNIVKNLFHALKFSIKSRCSYKSTLKIVSCVLTGNHPRSKYSIEKNKEPTVIFKL</sequence>
<proteinExistence type="predicted"/>
<evidence type="ECO:0000313" key="1">
    <source>
        <dbReference type="EMBL" id="MFJ5430819.1"/>
    </source>
</evidence>
<keyword evidence="2" id="KW-0808">Transferase</keyword>
<dbReference type="Gene3D" id="3.90.550.10">
    <property type="entry name" value="Spore Coat Polysaccharide Biosynthesis Protein SpsA, Chain A"/>
    <property type="match status" value="1"/>
</dbReference>
<dbReference type="Proteomes" id="UP000189286">
    <property type="component" value="Unassembled WGS sequence"/>
</dbReference>
<dbReference type="EMBL" id="JBIXLL010000010">
    <property type="protein sequence ID" value="MFJ5430819.1"/>
    <property type="molecule type" value="Genomic_DNA"/>
</dbReference>
<keyword evidence="4" id="KW-1185">Reference proteome</keyword>
<dbReference type="GO" id="GO:0016757">
    <property type="term" value="F:glycosyltransferase activity"/>
    <property type="evidence" value="ECO:0007669"/>
    <property type="project" value="UniProtKB-KW"/>
</dbReference>
<name>A0A1V2R0N7_9GAMM</name>
<evidence type="ECO:0000313" key="2">
    <source>
        <dbReference type="EMBL" id="ONK03351.1"/>
    </source>
</evidence>
<protein>
    <submittedName>
        <fullName evidence="2">Glycosyl transferase</fullName>
    </submittedName>
    <submittedName>
        <fullName evidence="1">Glycosyltransferase family 2 protein</fullName>
        <ecNumber evidence="1">2.4.-.-</ecNumber>
    </submittedName>
</protein>
<dbReference type="SUPFAM" id="SSF53448">
    <property type="entry name" value="Nucleotide-diphospho-sugar transferases"/>
    <property type="match status" value="1"/>
</dbReference>
<dbReference type="RefSeq" id="WP_039364098.1">
    <property type="nucleotide sequence ID" value="NZ_CP097896.1"/>
</dbReference>
<dbReference type="EMBL" id="MPUJ01000011">
    <property type="protein sequence ID" value="ONK03351.1"/>
    <property type="molecule type" value="Genomic_DNA"/>
</dbReference>
<comment type="caution">
    <text evidence="2">The sequence shown here is derived from an EMBL/GenBank/DDBJ whole genome shotgun (WGS) entry which is preliminary data.</text>
</comment>